<name>A0A517ZNQ8_9PLAN</name>
<gene>
    <name evidence="2" type="ORF">Mal52_25950</name>
</gene>
<dbReference type="EMBL" id="CP036276">
    <property type="protein sequence ID" value="QDU44117.1"/>
    <property type="molecule type" value="Genomic_DNA"/>
</dbReference>
<reference evidence="2 3" key="1">
    <citation type="submission" date="2019-02" db="EMBL/GenBank/DDBJ databases">
        <title>Deep-cultivation of Planctomycetes and their phenomic and genomic characterization uncovers novel biology.</title>
        <authorList>
            <person name="Wiegand S."/>
            <person name="Jogler M."/>
            <person name="Boedeker C."/>
            <person name="Pinto D."/>
            <person name="Vollmers J."/>
            <person name="Rivas-Marin E."/>
            <person name="Kohn T."/>
            <person name="Peeters S.H."/>
            <person name="Heuer A."/>
            <person name="Rast P."/>
            <person name="Oberbeckmann S."/>
            <person name="Bunk B."/>
            <person name="Jeske O."/>
            <person name="Meyerdierks A."/>
            <person name="Storesund J.E."/>
            <person name="Kallscheuer N."/>
            <person name="Luecker S."/>
            <person name="Lage O.M."/>
            <person name="Pohl T."/>
            <person name="Merkel B.J."/>
            <person name="Hornburger P."/>
            <person name="Mueller R.-W."/>
            <person name="Bruemmer F."/>
            <person name="Labrenz M."/>
            <person name="Spormann A.M."/>
            <person name="Op den Camp H."/>
            <person name="Overmann J."/>
            <person name="Amann R."/>
            <person name="Jetten M.S.M."/>
            <person name="Mascher T."/>
            <person name="Medema M.H."/>
            <person name="Devos D.P."/>
            <person name="Kaster A.-K."/>
            <person name="Ovreas L."/>
            <person name="Rohde M."/>
            <person name="Galperin M.Y."/>
            <person name="Jogler C."/>
        </authorList>
    </citation>
    <scope>NUCLEOTIDE SEQUENCE [LARGE SCALE GENOMIC DNA]</scope>
    <source>
        <strain evidence="2 3">Mal52</strain>
    </source>
</reference>
<dbReference type="RefSeq" id="WP_231962634.1">
    <property type="nucleotide sequence ID" value="NZ_CP036276.1"/>
</dbReference>
<keyword evidence="3" id="KW-1185">Reference proteome</keyword>
<feature type="transmembrane region" description="Helical" evidence="1">
    <location>
        <begin position="21"/>
        <end position="42"/>
    </location>
</feature>
<protein>
    <recommendedName>
        <fullName evidence="4">General secretion pathway GspH domain-containing protein</fullName>
    </recommendedName>
</protein>
<dbReference type="KEGG" id="sdyn:Mal52_25950"/>
<dbReference type="AlphaFoldDB" id="A0A517ZNQ8"/>
<dbReference type="Proteomes" id="UP000319383">
    <property type="component" value="Chromosome"/>
</dbReference>
<keyword evidence="1" id="KW-0472">Membrane</keyword>
<keyword evidence="1" id="KW-0812">Transmembrane</keyword>
<evidence type="ECO:0000313" key="3">
    <source>
        <dbReference type="Proteomes" id="UP000319383"/>
    </source>
</evidence>
<organism evidence="2 3">
    <name type="scientific">Symmachiella dynata</name>
    <dbReference type="NCBI Taxonomy" id="2527995"/>
    <lineage>
        <taxon>Bacteria</taxon>
        <taxon>Pseudomonadati</taxon>
        <taxon>Planctomycetota</taxon>
        <taxon>Planctomycetia</taxon>
        <taxon>Planctomycetales</taxon>
        <taxon>Planctomycetaceae</taxon>
        <taxon>Symmachiella</taxon>
    </lineage>
</organism>
<evidence type="ECO:0008006" key="4">
    <source>
        <dbReference type="Google" id="ProtNLM"/>
    </source>
</evidence>
<dbReference type="SUPFAM" id="SSF54523">
    <property type="entry name" value="Pili subunits"/>
    <property type="match status" value="1"/>
</dbReference>
<keyword evidence="1" id="KW-1133">Transmembrane helix</keyword>
<accession>A0A517ZNQ8</accession>
<proteinExistence type="predicted"/>
<sequence length="212" mass="22988">MLATRRKTTKNGRQNRRGTTLQEMLVVLAIVVSLVGSGWPAISGGLGKSQLRSGAKQLRSELAKARLTAMENGVAYQFRYQLGTGHFEVAPVSALNDEGEQTVTEDEDAEAALPIFELELPEGVVFGGQTENQEEGYSSLAFEETQTVEAVDTLSDSRSEEWSAPIVFFPNGRTANAQFTLQNEDGHLIMVTLRGLTGSAKVGDLKKVEVPE</sequence>
<evidence type="ECO:0000256" key="1">
    <source>
        <dbReference type="SAM" id="Phobius"/>
    </source>
</evidence>
<dbReference type="InterPro" id="IPR045584">
    <property type="entry name" value="Pilin-like"/>
</dbReference>
<evidence type="ECO:0000313" key="2">
    <source>
        <dbReference type="EMBL" id="QDU44117.1"/>
    </source>
</evidence>